<dbReference type="Pfam" id="PF00233">
    <property type="entry name" value="PDEase_I"/>
    <property type="match status" value="1"/>
</dbReference>
<feature type="transmembrane region" description="Helical" evidence="1">
    <location>
        <begin position="12"/>
        <end position="40"/>
    </location>
</feature>
<dbReference type="Proteomes" id="UP000015104">
    <property type="component" value="Unassembled WGS sequence"/>
</dbReference>
<reference evidence="4" key="1">
    <citation type="submission" date="2011-08" db="EMBL/GenBank/DDBJ databases">
        <authorList>
            <person name="Rombauts S."/>
        </authorList>
    </citation>
    <scope>NUCLEOTIDE SEQUENCE</scope>
    <source>
        <strain evidence="4">London</strain>
    </source>
</reference>
<dbReference type="HOGENOM" id="CLU_2674274_0_0_1"/>
<evidence type="ECO:0000313" key="4">
    <source>
        <dbReference type="Proteomes" id="UP000015104"/>
    </source>
</evidence>
<keyword evidence="1" id="KW-1133">Transmembrane helix</keyword>
<dbReference type="GO" id="GO:0007165">
    <property type="term" value="P:signal transduction"/>
    <property type="evidence" value="ECO:0007669"/>
    <property type="project" value="InterPro"/>
</dbReference>
<dbReference type="InterPro" id="IPR036971">
    <property type="entry name" value="PDEase_catalytic_dom_sf"/>
</dbReference>
<evidence type="ECO:0000259" key="2">
    <source>
        <dbReference type="PROSITE" id="PS51845"/>
    </source>
</evidence>
<dbReference type="InterPro" id="IPR002073">
    <property type="entry name" value="PDEase_catalytic_dom"/>
</dbReference>
<dbReference type="EnsemblMetazoa" id="tetur14g00120.1">
    <property type="protein sequence ID" value="tetur14g00120.1"/>
    <property type="gene ID" value="tetur14g00120"/>
</dbReference>
<dbReference type="EMBL" id="CAEY01000199">
    <property type="status" value="NOT_ANNOTATED_CDS"/>
    <property type="molecule type" value="Genomic_DNA"/>
</dbReference>
<protein>
    <recommendedName>
        <fullName evidence="2">PDEase domain-containing protein</fullName>
    </recommendedName>
</protein>
<dbReference type="AlphaFoldDB" id="T1KKV0"/>
<feature type="domain" description="PDEase" evidence="2">
    <location>
        <begin position="1"/>
        <end position="75"/>
    </location>
</feature>
<keyword evidence="1" id="KW-0812">Transmembrane</keyword>
<dbReference type="Gene3D" id="1.10.1300.10">
    <property type="entry name" value="3'5'-cyclic nucleotide phosphodiesterase, catalytic domain"/>
    <property type="match status" value="1"/>
</dbReference>
<evidence type="ECO:0000313" key="3">
    <source>
        <dbReference type="EnsemblMetazoa" id="tetur14g00120.1"/>
    </source>
</evidence>
<dbReference type="GO" id="GO:0004114">
    <property type="term" value="F:3',5'-cyclic-nucleotide phosphodiesterase activity"/>
    <property type="evidence" value="ECO:0007669"/>
    <property type="project" value="InterPro"/>
</dbReference>
<accession>T1KKV0</accession>
<proteinExistence type="predicted"/>
<keyword evidence="4" id="KW-1185">Reference proteome</keyword>
<organism evidence="3 4">
    <name type="scientific">Tetranychus urticae</name>
    <name type="common">Two-spotted spider mite</name>
    <dbReference type="NCBI Taxonomy" id="32264"/>
    <lineage>
        <taxon>Eukaryota</taxon>
        <taxon>Metazoa</taxon>
        <taxon>Ecdysozoa</taxon>
        <taxon>Arthropoda</taxon>
        <taxon>Chelicerata</taxon>
        <taxon>Arachnida</taxon>
        <taxon>Acari</taxon>
        <taxon>Acariformes</taxon>
        <taxon>Trombidiformes</taxon>
        <taxon>Prostigmata</taxon>
        <taxon>Eleutherengona</taxon>
        <taxon>Raphignathae</taxon>
        <taxon>Tetranychoidea</taxon>
        <taxon>Tetranychidae</taxon>
        <taxon>Tetranychus</taxon>
    </lineage>
</organism>
<dbReference type="PROSITE" id="PS51845">
    <property type="entry name" value="PDEASE_I_2"/>
    <property type="match status" value="1"/>
</dbReference>
<dbReference type="SUPFAM" id="SSF109604">
    <property type="entry name" value="HD-domain/PDEase-like"/>
    <property type="match status" value="1"/>
</dbReference>
<reference evidence="3" key="2">
    <citation type="submission" date="2015-06" db="UniProtKB">
        <authorList>
            <consortium name="EnsemblMetazoa"/>
        </authorList>
    </citation>
    <scope>IDENTIFICATION</scope>
</reference>
<evidence type="ECO:0000256" key="1">
    <source>
        <dbReference type="SAM" id="Phobius"/>
    </source>
</evidence>
<keyword evidence="1" id="KW-0472">Membrane</keyword>
<name>T1KKV0_TETUR</name>
<sequence length="75" mass="8711">MINVCAMQMKQRFFNLGFIFSGIALFAEKLNIFCFIFFLLQGNNILQELSPEEYKSVINLIESCILSTDLAQYFK</sequence>